<evidence type="ECO:0000313" key="3">
    <source>
        <dbReference type="Proteomes" id="UP001562357"/>
    </source>
</evidence>
<dbReference type="Proteomes" id="UP001562357">
    <property type="component" value="Unassembled WGS sequence"/>
</dbReference>
<dbReference type="EMBL" id="BAAFGZ010000299">
    <property type="protein sequence ID" value="GAB0137632.1"/>
    <property type="molecule type" value="Genomic_DNA"/>
</dbReference>
<evidence type="ECO:0000256" key="1">
    <source>
        <dbReference type="SAM" id="Phobius"/>
    </source>
</evidence>
<accession>A0ABQ0CWF4</accession>
<keyword evidence="3" id="KW-1185">Reference proteome</keyword>
<reference evidence="3" key="1">
    <citation type="submission" date="2024-06" db="EMBL/GenBank/DDBJ databases">
        <title>Draft Genome Sequences of Epichloe bromicola Strains Isolated from Elymus ciliaris.</title>
        <authorList>
            <consortium name="Epichloe bromicola genome sequencing consortium"/>
            <person name="Miura A."/>
            <person name="Imano S."/>
            <person name="Ashida A."/>
            <person name="Sato I."/>
            <person name="Chiba S."/>
            <person name="Tanaka A."/>
            <person name="Camagna M."/>
            <person name="Takemoto D."/>
        </authorList>
    </citation>
    <scope>NUCLEOTIDE SEQUENCE [LARGE SCALE GENOMIC DNA]</scope>
    <source>
        <strain evidence="3">DP</strain>
    </source>
</reference>
<organism evidence="2 3">
    <name type="scientific">Epichloe bromicola</name>
    <dbReference type="NCBI Taxonomy" id="79588"/>
    <lineage>
        <taxon>Eukaryota</taxon>
        <taxon>Fungi</taxon>
        <taxon>Dikarya</taxon>
        <taxon>Ascomycota</taxon>
        <taxon>Pezizomycotina</taxon>
        <taxon>Sordariomycetes</taxon>
        <taxon>Hypocreomycetidae</taxon>
        <taxon>Hypocreales</taxon>
        <taxon>Clavicipitaceae</taxon>
        <taxon>Epichloe</taxon>
    </lineage>
</organism>
<evidence type="ECO:0000313" key="2">
    <source>
        <dbReference type="EMBL" id="GAB0137632.1"/>
    </source>
</evidence>
<dbReference type="PROSITE" id="PS51257">
    <property type="entry name" value="PROKAR_LIPOPROTEIN"/>
    <property type="match status" value="1"/>
</dbReference>
<proteinExistence type="predicted"/>
<comment type="caution">
    <text evidence="2">The sequence shown here is derived from an EMBL/GenBank/DDBJ whole genome shotgun (WGS) entry which is preliminary data.</text>
</comment>
<keyword evidence="1" id="KW-1133">Transmembrane helix</keyword>
<keyword evidence="1" id="KW-0812">Transmembrane</keyword>
<feature type="transmembrane region" description="Helical" evidence="1">
    <location>
        <begin position="40"/>
        <end position="62"/>
    </location>
</feature>
<sequence length="132" mass="13618">MRDMPPSRAPIFLACAVVVTVAICACPERTPPGLYASVSLAVPAAVVALGAPAVGTGMLLLAEEPARRRPPSLAPAVRARMAQAILGLCRRDALPAIIRLACVNRAVRAVWIPARPGTVVLAAQLVLSASLP</sequence>
<keyword evidence="1" id="KW-0472">Membrane</keyword>
<gene>
    <name evidence="2" type="primary">g5889</name>
    <name evidence="2" type="ORF">EsDP_00005889</name>
</gene>
<protein>
    <submittedName>
        <fullName evidence="2">Uncharacterized protein</fullName>
    </submittedName>
</protein>
<name>A0ABQ0CWF4_9HYPO</name>